<dbReference type="Proteomes" id="UP000231912">
    <property type="component" value="Unassembled WGS sequence"/>
</dbReference>
<accession>A0A2M9ZGW1</accession>
<dbReference type="PANTHER" id="PTHR43031:SF1">
    <property type="entry name" value="PYRIDINE NUCLEOTIDE-DISULPHIDE OXIDOREDUCTASE"/>
    <property type="match status" value="1"/>
</dbReference>
<gene>
    <name evidence="2" type="ORF">CH371_06305</name>
</gene>
<evidence type="ECO:0000259" key="1">
    <source>
        <dbReference type="PROSITE" id="PS50206"/>
    </source>
</evidence>
<dbReference type="InterPro" id="IPR036873">
    <property type="entry name" value="Rhodanese-like_dom_sf"/>
</dbReference>
<evidence type="ECO:0000313" key="2">
    <source>
        <dbReference type="EMBL" id="PJZ67614.1"/>
    </source>
</evidence>
<dbReference type="RefSeq" id="WP_100758069.1">
    <property type="nucleotide sequence ID" value="NZ_NPDT01000001.1"/>
</dbReference>
<dbReference type="SUPFAM" id="SSF52821">
    <property type="entry name" value="Rhodanese/Cell cycle control phosphatase"/>
    <property type="match status" value="1"/>
</dbReference>
<keyword evidence="2" id="KW-0808">Transferase</keyword>
<dbReference type="EMBL" id="NPDT01000001">
    <property type="protein sequence ID" value="PJZ67614.1"/>
    <property type="molecule type" value="Genomic_DNA"/>
</dbReference>
<protein>
    <submittedName>
        <fullName evidence="2">Sulfurtransferase</fullName>
    </submittedName>
</protein>
<sequence length="120" mass="13127">MKSSRVLLTILLIVSPLFLFCGKPKAQQEIADWVKDGALVVDVRSPEEYAQEHFPGAVNIPIDSVSSRLDEFGVKDRKIVLYCRSGGRSARAASILEKEGFTGVKDAGGIRNLFDSTSKN</sequence>
<feature type="domain" description="Rhodanese" evidence="1">
    <location>
        <begin position="34"/>
        <end position="118"/>
    </location>
</feature>
<comment type="caution">
    <text evidence="2">The sequence shown here is derived from an EMBL/GenBank/DDBJ whole genome shotgun (WGS) entry which is preliminary data.</text>
</comment>
<dbReference type="PANTHER" id="PTHR43031">
    <property type="entry name" value="FAD-DEPENDENT OXIDOREDUCTASE"/>
    <property type="match status" value="1"/>
</dbReference>
<proteinExistence type="predicted"/>
<dbReference type="Pfam" id="PF00581">
    <property type="entry name" value="Rhodanese"/>
    <property type="match status" value="1"/>
</dbReference>
<dbReference type="CDD" id="cd00158">
    <property type="entry name" value="RHOD"/>
    <property type="match status" value="1"/>
</dbReference>
<dbReference type="InterPro" id="IPR050229">
    <property type="entry name" value="GlpE_sulfurtransferase"/>
</dbReference>
<evidence type="ECO:0000313" key="3">
    <source>
        <dbReference type="Proteomes" id="UP000231912"/>
    </source>
</evidence>
<dbReference type="Gene3D" id="3.40.250.10">
    <property type="entry name" value="Rhodanese-like domain"/>
    <property type="match status" value="1"/>
</dbReference>
<dbReference type="PROSITE" id="PS50206">
    <property type="entry name" value="RHODANESE_3"/>
    <property type="match status" value="1"/>
</dbReference>
<organism evidence="2 3">
    <name type="scientific">Leptospira wolffii</name>
    <dbReference type="NCBI Taxonomy" id="409998"/>
    <lineage>
        <taxon>Bacteria</taxon>
        <taxon>Pseudomonadati</taxon>
        <taxon>Spirochaetota</taxon>
        <taxon>Spirochaetia</taxon>
        <taxon>Leptospirales</taxon>
        <taxon>Leptospiraceae</taxon>
        <taxon>Leptospira</taxon>
    </lineage>
</organism>
<name>A0A2M9ZGW1_9LEPT</name>
<dbReference type="AlphaFoldDB" id="A0A2M9ZGW1"/>
<dbReference type="InterPro" id="IPR001763">
    <property type="entry name" value="Rhodanese-like_dom"/>
</dbReference>
<reference evidence="2 3" key="1">
    <citation type="submission" date="2017-07" db="EMBL/GenBank/DDBJ databases">
        <title>Leptospira spp. isolated from tropical soils.</title>
        <authorList>
            <person name="Thibeaux R."/>
            <person name="Iraola G."/>
            <person name="Ferres I."/>
            <person name="Bierque E."/>
            <person name="Girault D."/>
            <person name="Soupe-Gilbert M.-E."/>
            <person name="Picardeau M."/>
            <person name="Goarant C."/>
        </authorList>
    </citation>
    <scope>NUCLEOTIDE SEQUENCE [LARGE SCALE GENOMIC DNA]</scope>
    <source>
        <strain evidence="2 3">FH2-C-A2</strain>
    </source>
</reference>
<dbReference type="SMART" id="SM00450">
    <property type="entry name" value="RHOD"/>
    <property type="match status" value="1"/>
</dbReference>
<dbReference type="GO" id="GO:0016740">
    <property type="term" value="F:transferase activity"/>
    <property type="evidence" value="ECO:0007669"/>
    <property type="project" value="UniProtKB-KW"/>
</dbReference>